<keyword evidence="6 9" id="KW-0479">Metal-binding</keyword>
<evidence type="ECO:0000256" key="10">
    <source>
        <dbReference type="SAM" id="MobiDB-lite"/>
    </source>
</evidence>
<dbReference type="SUPFAM" id="SSF48239">
    <property type="entry name" value="Terpenoid cyclases/Protein prenyltransferases"/>
    <property type="match status" value="1"/>
</dbReference>
<sequence>MSSPTPPPETPSANLEELVIGPRVEELSDSDAKVDDDFESISDDELPPELTRTAWASVPELFSCPPPIRDELETQTSKLQDKTVQECLPFLTGKGLKDWQPQLNSRGIPKLSRAAHVEFLQDALGDYPPQFAVMDASRMWILYWALAGLSFLGEDISEYVESMVYTFDAAQHPDGGFGGGHGQLAHLAPSYTAVLCAAMGATSNSYDFIDRKAMWHWLGRMKQASGGFSMCADGEVDTRGAFCALVIISLLNLPLELPPESPAKKDGVETFTDGLADWIASCQSYEGGIGGAPGNEAHGAYTFCALGALCILGPPHETIPRYLNVATLASWLSSRQYAPEGGLAGRTNKLVDGCYSHWIGGCWALVEAAVAGPRDGASRKPGAEAPPSLWSREGLVRYILCCAQGHYGLRDKPSKHPDAYHTCYNLAGLSSAQHVYSYDGGQTEAEEEEFQGPLSAGFHWRTEDVEVGEGEGAVFDEGDMVNPMNPVYVVPWGCAENMRRYFEGKVGF</sequence>
<proteinExistence type="inferred from homology"/>
<dbReference type="InterPro" id="IPR008930">
    <property type="entry name" value="Terpenoid_cyclase/PrenylTrfase"/>
</dbReference>
<keyword evidence="7" id="KW-0677">Repeat</keyword>
<protein>
    <recommendedName>
        <fullName evidence="3 9">Protein farnesyltransferase subunit beta</fullName>
        <shortName evidence="9">FTase-beta</shortName>
        <ecNumber evidence="2 9">2.5.1.58</ecNumber>
    </recommendedName>
</protein>
<comment type="subunit">
    <text evidence="9">Heterodimer of an alpha and a beta subunit.</text>
</comment>
<comment type="catalytic activity">
    <reaction evidence="9">
        <text>L-cysteinyl-[protein] + (2E,6E)-farnesyl diphosphate = S-(2E,6E)-farnesyl-L-cysteinyl-[protein] + diphosphate</text>
        <dbReference type="Rhea" id="RHEA:13345"/>
        <dbReference type="Rhea" id="RHEA-COMP:10131"/>
        <dbReference type="Rhea" id="RHEA-COMP:11535"/>
        <dbReference type="ChEBI" id="CHEBI:29950"/>
        <dbReference type="ChEBI" id="CHEBI:33019"/>
        <dbReference type="ChEBI" id="CHEBI:86019"/>
        <dbReference type="ChEBI" id="CHEBI:175763"/>
    </reaction>
</comment>
<evidence type="ECO:0000256" key="7">
    <source>
        <dbReference type="ARBA" id="ARBA00022737"/>
    </source>
</evidence>
<gene>
    <name evidence="12" type="primary">RAM1</name>
    <name evidence="12" type="ORF">H2201_008272</name>
</gene>
<dbReference type="InterPro" id="IPR026872">
    <property type="entry name" value="FTB"/>
</dbReference>
<comment type="function">
    <text evidence="9">Catalyzes the transfer of a farnesyl moiety from farnesyl diphosphate to a cysteine at the fourth position from the C-terminus of several proteins. The beta subunit is responsible for peptide-binding.</text>
</comment>
<evidence type="ECO:0000256" key="4">
    <source>
        <dbReference type="ARBA" id="ARBA00022602"/>
    </source>
</evidence>
<dbReference type="EC" id="2.5.1.58" evidence="2 9"/>
<dbReference type="Gene3D" id="1.50.10.20">
    <property type="match status" value="1"/>
</dbReference>
<evidence type="ECO:0000313" key="12">
    <source>
        <dbReference type="EMBL" id="KAJ9657191.1"/>
    </source>
</evidence>
<name>A0ABQ9NGM0_9PEZI</name>
<evidence type="ECO:0000256" key="1">
    <source>
        <dbReference type="ARBA" id="ARBA00010497"/>
    </source>
</evidence>
<keyword evidence="4 9" id="KW-0637">Prenyltransferase</keyword>
<dbReference type="PANTHER" id="PTHR11774:SF6">
    <property type="entry name" value="PROTEIN FARNESYLTRANSFERASE SUBUNIT BETA"/>
    <property type="match status" value="1"/>
</dbReference>
<reference evidence="12" key="1">
    <citation type="submission" date="2022-10" db="EMBL/GenBank/DDBJ databases">
        <title>Culturing micro-colonial fungi from biological soil crusts in the Mojave desert and describing Neophaeococcomyces mojavensis, and introducing the new genera and species Taxawa tesnikishii.</title>
        <authorList>
            <person name="Kurbessoian T."/>
            <person name="Stajich J.E."/>
        </authorList>
    </citation>
    <scope>NUCLEOTIDE SEQUENCE</scope>
    <source>
        <strain evidence="12">TK_1</strain>
    </source>
</reference>
<comment type="similarity">
    <text evidence="1 9">Belongs to the protein prenyltransferase subunit beta family.</text>
</comment>
<evidence type="ECO:0000256" key="6">
    <source>
        <dbReference type="ARBA" id="ARBA00022723"/>
    </source>
</evidence>
<accession>A0ABQ9NGM0</accession>
<evidence type="ECO:0000313" key="13">
    <source>
        <dbReference type="Proteomes" id="UP001172684"/>
    </source>
</evidence>
<comment type="cofactor">
    <cofactor evidence="9">
        <name>Zn(2+)</name>
        <dbReference type="ChEBI" id="CHEBI:29105"/>
    </cofactor>
    <text evidence="9">Binds 1 zinc ion per subunit.</text>
</comment>
<dbReference type="GO" id="GO:0004660">
    <property type="term" value="F:protein farnesyltransferase activity"/>
    <property type="evidence" value="ECO:0007669"/>
    <property type="project" value="UniProtKB-EC"/>
</dbReference>
<dbReference type="Pfam" id="PF00432">
    <property type="entry name" value="Prenyltrans"/>
    <property type="match status" value="1"/>
</dbReference>
<comment type="caution">
    <text evidence="12">The sequence shown here is derived from an EMBL/GenBank/DDBJ whole genome shotgun (WGS) entry which is preliminary data.</text>
</comment>
<organism evidence="12 13">
    <name type="scientific">Coniosporium apollinis</name>
    <dbReference type="NCBI Taxonomy" id="61459"/>
    <lineage>
        <taxon>Eukaryota</taxon>
        <taxon>Fungi</taxon>
        <taxon>Dikarya</taxon>
        <taxon>Ascomycota</taxon>
        <taxon>Pezizomycotina</taxon>
        <taxon>Dothideomycetes</taxon>
        <taxon>Dothideomycetes incertae sedis</taxon>
        <taxon>Coniosporium</taxon>
    </lineage>
</organism>
<evidence type="ECO:0000256" key="9">
    <source>
        <dbReference type="RuleBase" id="RU365056"/>
    </source>
</evidence>
<feature type="compositionally biased region" description="Acidic residues" evidence="10">
    <location>
        <begin position="36"/>
        <end position="46"/>
    </location>
</feature>
<dbReference type="PANTHER" id="PTHR11774">
    <property type="entry name" value="GERANYLGERANYL TRANSFERASE TYPE BETA SUBUNIT"/>
    <property type="match status" value="1"/>
</dbReference>
<dbReference type="Proteomes" id="UP001172684">
    <property type="component" value="Unassembled WGS sequence"/>
</dbReference>
<dbReference type="InterPro" id="IPR001330">
    <property type="entry name" value="Prenyltrans"/>
</dbReference>
<dbReference type="EMBL" id="JAPDRL010000106">
    <property type="protein sequence ID" value="KAJ9657191.1"/>
    <property type="molecule type" value="Genomic_DNA"/>
</dbReference>
<feature type="region of interest" description="Disordered" evidence="10">
    <location>
        <begin position="25"/>
        <end position="46"/>
    </location>
</feature>
<dbReference type="CDD" id="cd02893">
    <property type="entry name" value="FTase"/>
    <property type="match status" value="1"/>
</dbReference>
<feature type="domain" description="Prenyltransferase alpha-alpha toroid" evidence="11">
    <location>
        <begin position="111"/>
        <end position="489"/>
    </location>
</feature>
<keyword evidence="8 9" id="KW-0862">Zinc</keyword>
<evidence type="ECO:0000259" key="11">
    <source>
        <dbReference type="Pfam" id="PF00432"/>
    </source>
</evidence>
<keyword evidence="13" id="KW-1185">Reference proteome</keyword>
<evidence type="ECO:0000256" key="2">
    <source>
        <dbReference type="ARBA" id="ARBA00012702"/>
    </source>
</evidence>
<evidence type="ECO:0000256" key="8">
    <source>
        <dbReference type="ARBA" id="ARBA00022833"/>
    </source>
</evidence>
<dbReference type="InterPro" id="IPR045089">
    <property type="entry name" value="PGGT1B-like"/>
</dbReference>
<keyword evidence="5 9" id="KW-0808">Transferase</keyword>
<evidence type="ECO:0000256" key="5">
    <source>
        <dbReference type="ARBA" id="ARBA00022679"/>
    </source>
</evidence>
<evidence type="ECO:0000256" key="3">
    <source>
        <dbReference type="ARBA" id="ARBA00015798"/>
    </source>
</evidence>
<feature type="compositionally biased region" description="Basic and acidic residues" evidence="10">
    <location>
        <begin position="25"/>
        <end position="35"/>
    </location>
</feature>